<protein>
    <submittedName>
        <fullName evidence="1">Uncharacterized protein</fullName>
    </submittedName>
</protein>
<proteinExistence type="predicted"/>
<gene>
    <name evidence="1" type="ORF">Mal52_59710</name>
</gene>
<evidence type="ECO:0000313" key="2">
    <source>
        <dbReference type="Proteomes" id="UP000319383"/>
    </source>
</evidence>
<organism evidence="1 2">
    <name type="scientific">Symmachiella dynata</name>
    <dbReference type="NCBI Taxonomy" id="2527995"/>
    <lineage>
        <taxon>Bacteria</taxon>
        <taxon>Pseudomonadati</taxon>
        <taxon>Planctomycetota</taxon>
        <taxon>Planctomycetia</taxon>
        <taxon>Planctomycetales</taxon>
        <taxon>Planctomycetaceae</taxon>
        <taxon>Symmachiella</taxon>
    </lineage>
</organism>
<sequence length="66" mass="7430">MKQSYYVDVLVIRPNQGDHEILMARRSEDKYMGGHLATDFRWVGARRNGLAGRPARTSRGNRIGAG</sequence>
<keyword evidence="2" id="KW-1185">Reference proteome</keyword>
<name>A0A517ZY87_9PLAN</name>
<dbReference type="EMBL" id="CP036276">
    <property type="protein sequence ID" value="QDU47440.1"/>
    <property type="molecule type" value="Genomic_DNA"/>
</dbReference>
<evidence type="ECO:0000313" key="1">
    <source>
        <dbReference type="EMBL" id="QDU47440.1"/>
    </source>
</evidence>
<dbReference type="Proteomes" id="UP000319383">
    <property type="component" value="Chromosome"/>
</dbReference>
<dbReference type="AlphaFoldDB" id="A0A517ZY87"/>
<reference evidence="1 2" key="1">
    <citation type="submission" date="2019-02" db="EMBL/GenBank/DDBJ databases">
        <title>Deep-cultivation of Planctomycetes and their phenomic and genomic characterization uncovers novel biology.</title>
        <authorList>
            <person name="Wiegand S."/>
            <person name="Jogler M."/>
            <person name="Boedeker C."/>
            <person name="Pinto D."/>
            <person name="Vollmers J."/>
            <person name="Rivas-Marin E."/>
            <person name="Kohn T."/>
            <person name="Peeters S.H."/>
            <person name="Heuer A."/>
            <person name="Rast P."/>
            <person name="Oberbeckmann S."/>
            <person name="Bunk B."/>
            <person name="Jeske O."/>
            <person name="Meyerdierks A."/>
            <person name="Storesund J.E."/>
            <person name="Kallscheuer N."/>
            <person name="Luecker S."/>
            <person name="Lage O.M."/>
            <person name="Pohl T."/>
            <person name="Merkel B.J."/>
            <person name="Hornburger P."/>
            <person name="Mueller R.-W."/>
            <person name="Bruemmer F."/>
            <person name="Labrenz M."/>
            <person name="Spormann A.M."/>
            <person name="Op den Camp H."/>
            <person name="Overmann J."/>
            <person name="Amann R."/>
            <person name="Jetten M.S.M."/>
            <person name="Mascher T."/>
            <person name="Medema M.H."/>
            <person name="Devos D.P."/>
            <person name="Kaster A.-K."/>
            <person name="Ovreas L."/>
            <person name="Rohde M."/>
            <person name="Galperin M.Y."/>
            <person name="Jogler C."/>
        </authorList>
    </citation>
    <scope>NUCLEOTIDE SEQUENCE [LARGE SCALE GENOMIC DNA]</scope>
    <source>
        <strain evidence="1 2">Mal52</strain>
    </source>
</reference>
<dbReference type="KEGG" id="sdyn:Mal52_59710"/>
<accession>A0A517ZY87</accession>